<evidence type="ECO:0000313" key="1">
    <source>
        <dbReference type="EMBL" id="ACB28418.1"/>
    </source>
</evidence>
<accession>B1MA93</accession>
<sequence>MVRMFEITGSDIEALSDGDLRALVALLCEADLRRRDLSTAAVTAGGNQDAADGGIDVRVALPPATAIDGFIPRPATGFQCKKTDMARADILREMRPHGVLRPAIIALAEAGGAYVIISSGANTTDQMLKERLAAMKEALHGVPAAAGLTLDFYDRTRIATWVRDHPAMTLWVRNQIGRSLRGWRPFGRWSLQPAGANPGYLLDETTRVRATADSGGDVLDATDGIDRIRAELCQPCKSVRLVGLSGVGKTRLAEALFDPEVGSHSLDPSLAIYADGADQLDPPVVSLASDLTIGRTRAILVIDNCPPETHRRLTEIVTAFGSTVSLLTIEYDIQDDEPEETAVFELAKSSLELIERLVAQRHPSLSQIDGRTIAECAGGNARIALALADAAPRRGSFEGLNANTLFERLFWQRSAPDTSLLIIAKACALLYSFEGETLDGDAAELPILGGLIGRTADEVYAAVAELKRRQLVQARGQWRAVLPHAIANRLAAIALQDIPRSRLTAALITTASDRILRSFSRRLGYLSASAEAQEIVRSWLAPRGLLGDVENLDELRLTVLKNVAPVAPEAVLSALEVAMDRATDSTLRNFARFARMLRALAYEPAQFERAVALLVRLARLPKENRLHGDAADILESLFPVRLSGTQAPLDLRLAVIGRLLESADEAEQRLGVTLLRAVMRTGSFTSGYGFEFGARSRDYGLHPHNGQEIRDWYTTALGFAAPYLLADGSVGDGVREVVARAFSELWAKVGQAAELTRLAYVIADTRGFWHSGWVAVRRTRTYKGEHLTPDSLAELSALEEVLRPRTTADKVRSVVLHGDSAALGEMENAEKDIMQAMAREAAAIARLAQEAIADGTTWPALLPEVAAGKGYRAERFGEGLAQATEAPRAIWEALVAQIAAIPEPGFYALRGFLRGTEQQNVTLARTLLDETLEDPVLAPWFPFLQAGTTLDDVALVRLHRALATAVTPIDQFSHLARSGTLGTVAEPELGRLLLTIGDSTGGNAIALEILHTRLSLSRNAKQEIGPDLIRTAHTLLSGFRFERGRIGHSPEDYELAQMARMTLAGDGGQHVVRVLCQSLMLAMARYEIGHYEYDELVQAMFEVHPFEMLDTLFSEDAISRRRSAELLNELPRTGRPPMGSVPDDVVLTWCDRDPEDRYPLAATFVQLFAQPDDQTPRAWTDLAQRLLTDAPDPIPVLEILIDRLHPREWNGSLAVEIASRLRLLDQLDIRGLPTLATVRERARAELTEWLMRRQEFEEAEGLARDGRFE</sequence>
<dbReference type="AlphaFoldDB" id="B1MA93"/>
<protein>
    <submittedName>
        <fullName evidence="1">Uncharacterized protein</fullName>
    </submittedName>
</protein>
<reference evidence="1 2" key="1">
    <citation type="submission" date="2008-03" db="EMBL/GenBank/DDBJ databases">
        <title>Complete sequence of plasmid7 of Methylobacterium radiotolerans JCM 2831.</title>
        <authorList>
            <consortium name="US DOE Joint Genome Institute"/>
            <person name="Copeland A."/>
            <person name="Lucas S."/>
            <person name="Lapidus A."/>
            <person name="Glavina del Rio T."/>
            <person name="Dalin E."/>
            <person name="Tice H."/>
            <person name="Bruce D."/>
            <person name="Goodwin L."/>
            <person name="Pitluck S."/>
            <person name="Kiss H."/>
            <person name="Brettin T."/>
            <person name="Detter J.C."/>
            <person name="Han C."/>
            <person name="Kuske C.R."/>
            <person name="Schmutz J."/>
            <person name="Larimer F."/>
            <person name="Land M."/>
            <person name="Hauser L."/>
            <person name="Kyrpides N."/>
            <person name="Mikhailova N."/>
            <person name="Marx C.J."/>
            <person name="Richardson P."/>
        </authorList>
    </citation>
    <scope>NUCLEOTIDE SEQUENCE [LARGE SCALE GENOMIC DNA]</scope>
    <source>
        <strain evidence="2">ATCC 27329 / DSM 1819 / JCM 2831 / NBRC 15690 / NCIMB 10815 / 0-1</strain>
        <plasmid evidence="2">Plasmid pMRAD07</plasmid>
    </source>
</reference>
<dbReference type="HOGENOM" id="CLU_006579_0_0_5"/>
<geneLocation type="plasmid" evidence="1 2">
    <name>pMRAD07</name>
</geneLocation>
<dbReference type="EMBL" id="CP001008">
    <property type="protein sequence ID" value="ACB28418.1"/>
    <property type="molecule type" value="Genomic_DNA"/>
</dbReference>
<organism evidence="1 2">
    <name type="scientific">Methylobacterium radiotolerans (strain ATCC 27329 / DSM 1819 / JCM 2831 / NBRC 15690 / NCIMB 10815 / 0-1)</name>
    <dbReference type="NCBI Taxonomy" id="426355"/>
    <lineage>
        <taxon>Bacteria</taxon>
        <taxon>Pseudomonadati</taxon>
        <taxon>Pseudomonadota</taxon>
        <taxon>Alphaproteobacteria</taxon>
        <taxon>Hyphomicrobiales</taxon>
        <taxon>Methylobacteriaceae</taxon>
        <taxon>Methylobacterium</taxon>
    </lineage>
</organism>
<evidence type="ECO:0000313" key="2">
    <source>
        <dbReference type="Proteomes" id="UP000006589"/>
    </source>
</evidence>
<proteinExistence type="predicted"/>
<gene>
    <name evidence="1" type="ordered locus">Mrad2831_6506</name>
</gene>
<keyword evidence="1" id="KW-0614">Plasmid</keyword>
<dbReference type="Proteomes" id="UP000006589">
    <property type="component" value="Plasmid pMRAD07"/>
</dbReference>
<name>B1MA93_METRJ</name>
<dbReference type="KEGG" id="mrd:Mrad2831_6506"/>